<gene>
    <name evidence="2" type="primary">ORF10860</name>
</gene>
<sequence>LFCVFYSKLCRRNRQKCVYIVHQLGRSIKMNPSRGSGGCRRGRSFPHPRSQSTSERRSSQERVNQGMRGG</sequence>
<feature type="non-terminal residue" evidence="2">
    <location>
        <position position="70"/>
    </location>
</feature>
<evidence type="ECO:0000313" key="2">
    <source>
        <dbReference type="EMBL" id="CEK50474.1"/>
    </source>
</evidence>
<accession>A0A0B6Y2Y8</accession>
<feature type="non-terminal residue" evidence="2">
    <location>
        <position position="1"/>
    </location>
</feature>
<evidence type="ECO:0000256" key="1">
    <source>
        <dbReference type="SAM" id="MobiDB-lite"/>
    </source>
</evidence>
<reference evidence="2" key="1">
    <citation type="submission" date="2014-12" db="EMBL/GenBank/DDBJ databases">
        <title>Insight into the proteome of Arion vulgaris.</title>
        <authorList>
            <person name="Aradska J."/>
            <person name="Bulat T."/>
            <person name="Smidak R."/>
            <person name="Sarate P."/>
            <person name="Gangsoo J."/>
            <person name="Sialana F."/>
            <person name="Bilban M."/>
            <person name="Lubec G."/>
        </authorList>
    </citation>
    <scope>NUCLEOTIDE SEQUENCE</scope>
    <source>
        <tissue evidence="2">Skin</tissue>
    </source>
</reference>
<dbReference type="AlphaFoldDB" id="A0A0B6Y2Y8"/>
<dbReference type="EMBL" id="HACG01003609">
    <property type="protein sequence ID" value="CEK50474.1"/>
    <property type="molecule type" value="Transcribed_RNA"/>
</dbReference>
<name>A0A0B6Y2Y8_9EUPU</name>
<organism evidence="2">
    <name type="scientific">Arion vulgaris</name>
    <dbReference type="NCBI Taxonomy" id="1028688"/>
    <lineage>
        <taxon>Eukaryota</taxon>
        <taxon>Metazoa</taxon>
        <taxon>Spiralia</taxon>
        <taxon>Lophotrochozoa</taxon>
        <taxon>Mollusca</taxon>
        <taxon>Gastropoda</taxon>
        <taxon>Heterobranchia</taxon>
        <taxon>Euthyneura</taxon>
        <taxon>Panpulmonata</taxon>
        <taxon>Eupulmonata</taxon>
        <taxon>Stylommatophora</taxon>
        <taxon>Helicina</taxon>
        <taxon>Arionoidea</taxon>
        <taxon>Arionidae</taxon>
        <taxon>Arion</taxon>
    </lineage>
</organism>
<protein>
    <submittedName>
        <fullName evidence="2">Uncharacterized protein</fullName>
    </submittedName>
</protein>
<proteinExistence type="predicted"/>
<feature type="region of interest" description="Disordered" evidence="1">
    <location>
        <begin position="28"/>
        <end position="70"/>
    </location>
</feature>